<reference evidence="2" key="1">
    <citation type="submission" date="2021-02" db="EMBL/GenBank/DDBJ databases">
        <authorList>
            <person name="Palmer J.M."/>
        </authorList>
    </citation>
    <scope>NUCLEOTIDE SEQUENCE</scope>
    <source>
        <strain evidence="2">SCRP734</strain>
    </source>
</reference>
<name>A0A8T1VGU2_9STRA</name>
<gene>
    <name evidence="2" type="ORF">PHYPSEUDO_007668</name>
</gene>
<dbReference type="OrthoDB" id="126329at2759"/>
<keyword evidence="3" id="KW-1185">Reference proteome</keyword>
<comment type="caution">
    <text evidence="2">The sequence shown here is derived from an EMBL/GenBank/DDBJ whole genome shotgun (WGS) entry which is preliminary data.</text>
</comment>
<evidence type="ECO:0000313" key="2">
    <source>
        <dbReference type="EMBL" id="KAG7380156.1"/>
    </source>
</evidence>
<proteinExistence type="predicted"/>
<protein>
    <submittedName>
        <fullName evidence="2">Uncharacterized protein</fullName>
    </submittedName>
</protein>
<organism evidence="2 3">
    <name type="scientific">Phytophthora pseudosyringae</name>
    <dbReference type="NCBI Taxonomy" id="221518"/>
    <lineage>
        <taxon>Eukaryota</taxon>
        <taxon>Sar</taxon>
        <taxon>Stramenopiles</taxon>
        <taxon>Oomycota</taxon>
        <taxon>Peronosporomycetes</taxon>
        <taxon>Peronosporales</taxon>
        <taxon>Peronosporaceae</taxon>
        <taxon>Phytophthora</taxon>
    </lineage>
</organism>
<dbReference type="Proteomes" id="UP000694044">
    <property type="component" value="Unassembled WGS sequence"/>
</dbReference>
<sequence>MGDTFVFGAGDASFGSMGIMMPIALVQDASAATSKAPDLHEQLMNDLGKSDTSESDEEECVSTSTLADFESDGEEECRPKSQFVTKESDEEWVPDAHAES</sequence>
<dbReference type="EMBL" id="JAGDFM010000308">
    <property type="protein sequence ID" value="KAG7380156.1"/>
    <property type="molecule type" value="Genomic_DNA"/>
</dbReference>
<accession>A0A8T1VGU2</accession>
<evidence type="ECO:0000313" key="3">
    <source>
        <dbReference type="Proteomes" id="UP000694044"/>
    </source>
</evidence>
<dbReference type="AlphaFoldDB" id="A0A8T1VGU2"/>
<evidence type="ECO:0000256" key="1">
    <source>
        <dbReference type="SAM" id="MobiDB-lite"/>
    </source>
</evidence>
<feature type="region of interest" description="Disordered" evidence="1">
    <location>
        <begin position="45"/>
        <end position="100"/>
    </location>
</feature>